<keyword evidence="1" id="KW-0645">Protease</keyword>
<protein>
    <submittedName>
        <fullName evidence="1">Serine protease</fullName>
    </submittedName>
</protein>
<dbReference type="GO" id="GO:0008233">
    <property type="term" value="F:peptidase activity"/>
    <property type="evidence" value="ECO:0007669"/>
    <property type="project" value="UniProtKB-KW"/>
</dbReference>
<dbReference type="SUPFAM" id="SSF50494">
    <property type="entry name" value="Trypsin-like serine proteases"/>
    <property type="match status" value="1"/>
</dbReference>
<name>A0AA42H088_9HYPH</name>
<gene>
    <name evidence="1" type="ORF">N7376_04855</name>
</gene>
<dbReference type="GO" id="GO:0006508">
    <property type="term" value="P:proteolysis"/>
    <property type="evidence" value="ECO:0007669"/>
    <property type="project" value="UniProtKB-KW"/>
</dbReference>
<proteinExistence type="predicted"/>
<keyword evidence="1" id="KW-0378">Hydrolase</keyword>
<dbReference type="EMBL" id="JAODYY010000001">
    <property type="protein sequence ID" value="MDH0123313.1"/>
    <property type="molecule type" value="Genomic_DNA"/>
</dbReference>
<accession>A0AA42H088</accession>
<dbReference type="InterPro" id="IPR009003">
    <property type="entry name" value="Peptidase_S1_PA"/>
</dbReference>
<sequence>MENPIKLFPLEGTDNESNYKVIGDRSEWSSPKQAIAPIFAVSKDSNREWQFLGTGFFIAQGLLVTARHVFEGIYEEWGEDGFRNQINDPYIIHNVSGNNAIIRPIISTSTSVHTDTIVAQVGTIPNQINACLPLKRDKPKPGDLAFTYAYPNTKVFDGPDGRDVVMEPSFYRGNVIEYFPKKRDSTFIKWPSFQVDFYMHPGASGGPVFDKDGKVFGINCASMEPDRNIAYVTSIDSVKDASVHHAKFEGKFYENLPLRTLIKAGVIKFF</sequence>
<organism evidence="1 2">
    <name type="scientific">Brucella intermedia GD04153</name>
    <dbReference type="NCBI Taxonomy" id="2975438"/>
    <lineage>
        <taxon>Bacteria</taxon>
        <taxon>Pseudomonadati</taxon>
        <taxon>Pseudomonadota</taxon>
        <taxon>Alphaproteobacteria</taxon>
        <taxon>Hyphomicrobiales</taxon>
        <taxon>Brucellaceae</taxon>
        <taxon>Brucella/Ochrobactrum group</taxon>
        <taxon>Brucella</taxon>
    </lineage>
</organism>
<dbReference type="AlphaFoldDB" id="A0AA42H088"/>
<comment type="caution">
    <text evidence="1">The sequence shown here is derived from an EMBL/GenBank/DDBJ whole genome shotgun (WGS) entry which is preliminary data.</text>
</comment>
<dbReference type="Gene3D" id="2.40.10.120">
    <property type="match status" value="1"/>
</dbReference>
<evidence type="ECO:0000313" key="2">
    <source>
        <dbReference type="Proteomes" id="UP001158087"/>
    </source>
</evidence>
<dbReference type="Proteomes" id="UP001158087">
    <property type="component" value="Unassembled WGS sequence"/>
</dbReference>
<reference evidence="1" key="1">
    <citation type="submission" date="2022-09" db="EMBL/GenBank/DDBJ databases">
        <title>Intensive care unit water sources are persistently colonized with multi-drug resistant bacteria and are the site of extensive horizontal gene transfer of antibiotic resistance genes.</title>
        <authorList>
            <person name="Diorio-Toth L."/>
        </authorList>
    </citation>
    <scope>NUCLEOTIDE SEQUENCE</scope>
    <source>
        <strain evidence="1">GD04153</strain>
    </source>
</reference>
<dbReference type="Pfam" id="PF13365">
    <property type="entry name" value="Trypsin_2"/>
    <property type="match status" value="1"/>
</dbReference>
<evidence type="ECO:0000313" key="1">
    <source>
        <dbReference type="EMBL" id="MDH0123313.1"/>
    </source>
</evidence>